<organism evidence="2 3">
    <name type="scientific">Lactuca sativa</name>
    <name type="common">Garden lettuce</name>
    <dbReference type="NCBI Taxonomy" id="4236"/>
    <lineage>
        <taxon>Eukaryota</taxon>
        <taxon>Viridiplantae</taxon>
        <taxon>Streptophyta</taxon>
        <taxon>Embryophyta</taxon>
        <taxon>Tracheophyta</taxon>
        <taxon>Spermatophyta</taxon>
        <taxon>Magnoliopsida</taxon>
        <taxon>eudicotyledons</taxon>
        <taxon>Gunneridae</taxon>
        <taxon>Pentapetalae</taxon>
        <taxon>asterids</taxon>
        <taxon>campanulids</taxon>
        <taxon>Asterales</taxon>
        <taxon>Asteraceae</taxon>
        <taxon>Cichorioideae</taxon>
        <taxon>Cichorieae</taxon>
        <taxon>Lactucinae</taxon>
        <taxon>Lactuca</taxon>
    </lineage>
</organism>
<evidence type="ECO:0000313" key="3">
    <source>
        <dbReference type="Proteomes" id="UP000235145"/>
    </source>
</evidence>
<gene>
    <name evidence="2" type="ORF">LSAT_V11C800395230</name>
</gene>
<name>A0A9R1USK6_LACSA</name>
<protein>
    <submittedName>
        <fullName evidence="2">Uncharacterized protein</fullName>
    </submittedName>
</protein>
<evidence type="ECO:0000256" key="1">
    <source>
        <dbReference type="SAM" id="Phobius"/>
    </source>
</evidence>
<evidence type="ECO:0000313" key="2">
    <source>
        <dbReference type="EMBL" id="KAJ0192086.1"/>
    </source>
</evidence>
<feature type="transmembrane region" description="Helical" evidence="1">
    <location>
        <begin position="6"/>
        <end position="26"/>
    </location>
</feature>
<keyword evidence="1" id="KW-0472">Membrane</keyword>
<accession>A0A9R1USK6</accession>
<comment type="caution">
    <text evidence="2">The sequence shown here is derived from an EMBL/GenBank/DDBJ whole genome shotgun (WGS) entry which is preliminary data.</text>
</comment>
<proteinExistence type="predicted"/>
<dbReference type="AlphaFoldDB" id="A0A9R1USK6"/>
<keyword evidence="1" id="KW-1133">Transmembrane helix</keyword>
<keyword evidence="1" id="KW-0812">Transmembrane</keyword>
<dbReference type="EMBL" id="NBSK02000008">
    <property type="protein sequence ID" value="KAJ0192086.1"/>
    <property type="molecule type" value="Genomic_DNA"/>
</dbReference>
<keyword evidence="3" id="KW-1185">Reference proteome</keyword>
<dbReference type="Proteomes" id="UP000235145">
    <property type="component" value="Unassembled WGS sequence"/>
</dbReference>
<reference evidence="2 3" key="1">
    <citation type="journal article" date="2017" name="Nat. Commun.">
        <title>Genome assembly with in vitro proximity ligation data and whole-genome triplication in lettuce.</title>
        <authorList>
            <person name="Reyes-Chin-Wo S."/>
            <person name="Wang Z."/>
            <person name="Yang X."/>
            <person name="Kozik A."/>
            <person name="Arikit S."/>
            <person name="Song C."/>
            <person name="Xia L."/>
            <person name="Froenicke L."/>
            <person name="Lavelle D.O."/>
            <person name="Truco M.J."/>
            <person name="Xia R."/>
            <person name="Zhu S."/>
            <person name="Xu C."/>
            <person name="Xu H."/>
            <person name="Xu X."/>
            <person name="Cox K."/>
            <person name="Korf I."/>
            <person name="Meyers B.C."/>
            <person name="Michelmore R.W."/>
        </authorList>
    </citation>
    <scope>NUCLEOTIDE SEQUENCE [LARGE SCALE GENOMIC DNA]</scope>
    <source>
        <strain evidence="3">cv. Salinas</strain>
        <tissue evidence="2">Seedlings</tissue>
    </source>
</reference>
<sequence length="95" mass="10874">MGRFEACFVVIGWVVYLFSVLLYCFFKIDNDSTSKLIRCCSQKIQLRAFIVCFLPCPYLRGLPKNNVSRGAINRNNQTLTIAFGMVVENNLYCCT</sequence>